<dbReference type="EMBL" id="JBHSWB010000001">
    <property type="protein sequence ID" value="MFC6661667.1"/>
    <property type="molecule type" value="Genomic_DNA"/>
</dbReference>
<protein>
    <submittedName>
        <fullName evidence="2">Uncharacterized protein</fullName>
    </submittedName>
</protein>
<sequence length="156" mass="15299">MGAVTAAAFRPVLGWLGAAAWPQVFVTLTGGALLLLFVSGLAPLLARRQRHAPMRTLALGVLAVATLLGPASGLALVGLLGPALIAAALAALLIAVGLSVSAYDAGRTLATRARLPLPDMVGALVGLSAVAATLSVPPLAFAVALIGGAWGPAPSS</sequence>
<feature type="transmembrane region" description="Helical" evidence="1">
    <location>
        <begin position="124"/>
        <end position="150"/>
    </location>
</feature>
<dbReference type="Proteomes" id="UP001596317">
    <property type="component" value="Unassembled WGS sequence"/>
</dbReference>
<evidence type="ECO:0000313" key="2">
    <source>
        <dbReference type="EMBL" id="MFC6661667.1"/>
    </source>
</evidence>
<accession>A0ABW1ZMR8</accession>
<keyword evidence="1" id="KW-0472">Membrane</keyword>
<feature type="transmembrane region" description="Helical" evidence="1">
    <location>
        <begin position="24"/>
        <end position="45"/>
    </location>
</feature>
<evidence type="ECO:0000256" key="1">
    <source>
        <dbReference type="SAM" id="Phobius"/>
    </source>
</evidence>
<name>A0ABW1ZMR8_9DEIO</name>
<gene>
    <name evidence="2" type="ORF">ACFP90_16020</name>
</gene>
<keyword evidence="1" id="KW-0812">Transmembrane</keyword>
<feature type="transmembrane region" description="Helical" evidence="1">
    <location>
        <begin position="57"/>
        <end position="77"/>
    </location>
</feature>
<keyword evidence="1" id="KW-1133">Transmembrane helix</keyword>
<organism evidence="2 3">
    <name type="scientific">Deinococcus multiflagellatus</name>
    <dbReference type="NCBI Taxonomy" id="1656887"/>
    <lineage>
        <taxon>Bacteria</taxon>
        <taxon>Thermotogati</taxon>
        <taxon>Deinococcota</taxon>
        <taxon>Deinococci</taxon>
        <taxon>Deinococcales</taxon>
        <taxon>Deinococcaceae</taxon>
        <taxon>Deinococcus</taxon>
    </lineage>
</organism>
<keyword evidence="3" id="KW-1185">Reference proteome</keyword>
<comment type="caution">
    <text evidence="2">The sequence shown here is derived from an EMBL/GenBank/DDBJ whole genome shotgun (WGS) entry which is preliminary data.</text>
</comment>
<dbReference type="RefSeq" id="WP_380057245.1">
    <property type="nucleotide sequence ID" value="NZ_JBHSWB010000001.1"/>
</dbReference>
<evidence type="ECO:0000313" key="3">
    <source>
        <dbReference type="Proteomes" id="UP001596317"/>
    </source>
</evidence>
<reference evidence="3" key="1">
    <citation type="journal article" date="2019" name="Int. J. Syst. Evol. Microbiol.">
        <title>The Global Catalogue of Microorganisms (GCM) 10K type strain sequencing project: providing services to taxonomists for standard genome sequencing and annotation.</title>
        <authorList>
            <consortium name="The Broad Institute Genomics Platform"/>
            <consortium name="The Broad Institute Genome Sequencing Center for Infectious Disease"/>
            <person name="Wu L."/>
            <person name="Ma J."/>
        </authorList>
    </citation>
    <scope>NUCLEOTIDE SEQUENCE [LARGE SCALE GENOMIC DNA]</scope>
    <source>
        <strain evidence="3">CCUG 63830</strain>
    </source>
</reference>
<feature type="transmembrane region" description="Helical" evidence="1">
    <location>
        <begin position="83"/>
        <end position="103"/>
    </location>
</feature>
<proteinExistence type="predicted"/>